<gene>
    <name evidence="2" type="ORF">NDU88_003085</name>
</gene>
<proteinExistence type="predicted"/>
<organism evidence="2 3">
    <name type="scientific">Pleurodeles waltl</name>
    <name type="common">Iberian ribbed newt</name>
    <dbReference type="NCBI Taxonomy" id="8319"/>
    <lineage>
        <taxon>Eukaryota</taxon>
        <taxon>Metazoa</taxon>
        <taxon>Chordata</taxon>
        <taxon>Craniata</taxon>
        <taxon>Vertebrata</taxon>
        <taxon>Euteleostomi</taxon>
        <taxon>Amphibia</taxon>
        <taxon>Batrachia</taxon>
        <taxon>Caudata</taxon>
        <taxon>Salamandroidea</taxon>
        <taxon>Salamandridae</taxon>
        <taxon>Pleurodelinae</taxon>
        <taxon>Pleurodeles</taxon>
    </lineage>
</organism>
<comment type="caution">
    <text evidence="2">The sequence shown here is derived from an EMBL/GenBank/DDBJ whole genome shotgun (WGS) entry which is preliminary data.</text>
</comment>
<feature type="compositionally biased region" description="Basic and acidic residues" evidence="1">
    <location>
        <begin position="65"/>
        <end position="77"/>
    </location>
</feature>
<protein>
    <submittedName>
        <fullName evidence="2">Uncharacterized protein</fullName>
    </submittedName>
</protein>
<dbReference type="EMBL" id="JANPWB010000010">
    <property type="protein sequence ID" value="KAJ1136670.1"/>
    <property type="molecule type" value="Genomic_DNA"/>
</dbReference>
<evidence type="ECO:0000256" key="1">
    <source>
        <dbReference type="SAM" id="MobiDB-lite"/>
    </source>
</evidence>
<keyword evidence="3" id="KW-1185">Reference proteome</keyword>
<name>A0AAV7QER9_PLEWA</name>
<dbReference type="Proteomes" id="UP001066276">
    <property type="component" value="Chromosome 6"/>
</dbReference>
<accession>A0AAV7QER9</accession>
<sequence>MVGASQETKVNSTKGVLHLARRGCGERATCDTISLLSITCSVSLKIRKHCPNEEEEEEPDFQGHQGREKRLDSRPEE</sequence>
<evidence type="ECO:0000313" key="3">
    <source>
        <dbReference type="Proteomes" id="UP001066276"/>
    </source>
</evidence>
<dbReference type="AlphaFoldDB" id="A0AAV7QER9"/>
<evidence type="ECO:0000313" key="2">
    <source>
        <dbReference type="EMBL" id="KAJ1136670.1"/>
    </source>
</evidence>
<reference evidence="2" key="1">
    <citation type="journal article" date="2022" name="bioRxiv">
        <title>Sequencing and chromosome-scale assembly of the giantPleurodeles waltlgenome.</title>
        <authorList>
            <person name="Brown T."/>
            <person name="Elewa A."/>
            <person name="Iarovenko S."/>
            <person name="Subramanian E."/>
            <person name="Araus A.J."/>
            <person name="Petzold A."/>
            <person name="Susuki M."/>
            <person name="Suzuki K.-i.T."/>
            <person name="Hayashi T."/>
            <person name="Toyoda A."/>
            <person name="Oliveira C."/>
            <person name="Osipova E."/>
            <person name="Leigh N.D."/>
            <person name="Simon A."/>
            <person name="Yun M.H."/>
        </authorList>
    </citation>
    <scope>NUCLEOTIDE SEQUENCE</scope>
    <source>
        <strain evidence="2">20211129_DDA</strain>
        <tissue evidence="2">Liver</tissue>
    </source>
</reference>
<feature type="region of interest" description="Disordered" evidence="1">
    <location>
        <begin position="51"/>
        <end position="77"/>
    </location>
</feature>